<evidence type="ECO:0000313" key="2">
    <source>
        <dbReference type="Proteomes" id="UP000006230"/>
    </source>
</evidence>
<dbReference type="RefSeq" id="WP_007798067.1">
    <property type="nucleotide sequence ID" value="NZ_DS022276.1"/>
</dbReference>
<dbReference type="Proteomes" id="UP000006230">
    <property type="component" value="Unassembled WGS sequence"/>
</dbReference>
<accession>Q0FQV4</accession>
<organism evidence="1 2">
    <name type="scientific">Salipiger bermudensis (strain DSM 26914 / JCM 13377 / KCTC 12554 / HTCC2601)</name>
    <name type="common">Pelagibaca bermudensis</name>
    <dbReference type="NCBI Taxonomy" id="314265"/>
    <lineage>
        <taxon>Bacteria</taxon>
        <taxon>Pseudomonadati</taxon>
        <taxon>Pseudomonadota</taxon>
        <taxon>Alphaproteobacteria</taxon>
        <taxon>Rhodobacterales</taxon>
        <taxon>Roseobacteraceae</taxon>
        <taxon>Salipiger</taxon>
    </lineage>
</organism>
<dbReference type="AlphaFoldDB" id="Q0FQV4"/>
<dbReference type="EMBL" id="AATQ01000013">
    <property type="protein sequence ID" value="EAU46578.1"/>
    <property type="molecule type" value="Genomic_DNA"/>
</dbReference>
<protein>
    <submittedName>
        <fullName evidence="1">Uncharacterized protein</fullName>
    </submittedName>
</protein>
<comment type="caution">
    <text evidence="1">The sequence shown here is derived from an EMBL/GenBank/DDBJ whole genome shotgun (WGS) entry which is preliminary data.</text>
</comment>
<sequence length="118" mass="12390">MSSGTSGARVASFFEGTVSDIVSFEPLQFTLDCCEGRLELGMADVRSASEASRAAIAALLSGRELSCTAFSEAPRSGSGPDNFVWCNTTDGTLLSSILIERGLATERCEFSGNQFGTC</sequence>
<gene>
    <name evidence="1" type="ORF">R2601_19000</name>
</gene>
<dbReference type="STRING" id="314265.R2601_19000"/>
<evidence type="ECO:0000313" key="1">
    <source>
        <dbReference type="EMBL" id="EAU46578.1"/>
    </source>
</evidence>
<reference evidence="1 2" key="1">
    <citation type="journal article" date="2010" name="J. Bacteriol.">
        <title>Genome sequences of Pelagibaca bermudensis HTCC2601T and Maritimibacter alkaliphilus HTCC2654T, the type strains of two marine Roseobacter genera.</title>
        <authorList>
            <person name="Thrash J.C."/>
            <person name="Cho J.C."/>
            <person name="Ferriera S."/>
            <person name="Johnson J."/>
            <person name="Vergin K.L."/>
            <person name="Giovannoni S.J."/>
        </authorList>
    </citation>
    <scope>NUCLEOTIDE SEQUENCE [LARGE SCALE GENOMIC DNA]</scope>
    <source>
        <strain evidence="2">DSM 26914 / JCM 13377 / KCTC 12554 / HTCC2601</strain>
    </source>
</reference>
<keyword evidence="2" id="KW-1185">Reference proteome</keyword>
<proteinExistence type="predicted"/>
<dbReference type="HOGENOM" id="CLU_2070851_0_0_5"/>
<name>Q0FQV4_SALBH</name>